<comment type="similarity">
    <text evidence="3 9">Belongs to the alpha-carbonic anhydrase family.</text>
</comment>
<dbReference type="CDD" id="cd03124">
    <property type="entry name" value="alpha_CA_prokaryotic_like"/>
    <property type="match status" value="1"/>
</dbReference>
<evidence type="ECO:0000256" key="9">
    <source>
        <dbReference type="RuleBase" id="RU367011"/>
    </source>
</evidence>
<evidence type="ECO:0000259" key="11">
    <source>
        <dbReference type="PROSITE" id="PS51144"/>
    </source>
</evidence>
<dbReference type="EMBL" id="KZ825105">
    <property type="protein sequence ID" value="PYI23544.1"/>
    <property type="molecule type" value="Genomic_DNA"/>
</dbReference>
<evidence type="ECO:0000256" key="5">
    <source>
        <dbReference type="ARBA" id="ARBA00022723"/>
    </source>
</evidence>
<feature type="signal peptide" evidence="10">
    <location>
        <begin position="1"/>
        <end position="15"/>
    </location>
</feature>
<keyword evidence="7 9" id="KW-0456">Lyase</keyword>
<dbReference type="InterPro" id="IPR023561">
    <property type="entry name" value="Carbonic_anhydrase_a-class"/>
</dbReference>
<dbReference type="SMART" id="SM01057">
    <property type="entry name" value="Carb_anhydrase"/>
    <property type="match status" value="1"/>
</dbReference>
<comment type="cofactor">
    <cofactor evidence="1 9">
        <name>Zn(2+)</name>
        <dbReference type="ChEBI" id="CHEBI:29105"/>
    </cofactor>
</comment>
<feature type="chain" id="PRO_5016077723" description="Carbonic anhydrase" evidence="10">
    <location>
        <begin position="16"/>
        <end position="272"/>
    </location>
</feature>
<keyword evidence="10" id="KW-0732">Signal</keyword>
<reference evidence="12 13" key="1">
    <citation type="submission" date="2018-02" db="EMBL/GenBank/DDBJ databases">
        <title>The genomes of Aspergillus section Nigri reveals drivers in fungal speciation.</title>
        <authorList>
            <consortium name="DOE Joint Genome Institute"/>
            <person name="Vesth T.C."/>
            <person name="Nybo J."/>
            <person name="Theobald S."/>
            <person name="Brandl J."/>
            <person name="Frisvad J.C."/>
            <person name="Nielsen K.F."/>
            <person name="Lyhne E.K."/>
            <person name="Kogle M.E."/>
            <person name="Kuo A."/>
            <person name="Riley R."/>
            <person name="Clum A."/>
            <person name="Nolan M."/>
            <person name="Lipzen A."/>
            <person name="Salamov A."/>
            <person name="Henrissat B."/>
            <person name="Wiebenga A."/>
            <person name="De vries R.P."/>
            <person name="Grigoriev I.V."/>
            <person name="Mortensen U.H."/>
            <person name="Andersen M.R."/>
            <person name="Baker S.E."/>
        </authorList>
    </citation>
    <scope>NUCLEOTIDE SEQUENCE [LARGE SCALE GENOMIC DNA]</scope>
    <source>
        <strain evidence="12 13">CBS 115571</strain>
    </source>
</reference>
<evidence type="ECO:0000256" key="1">
    <source>
        <dbReference type="ARBA" id="ARBA00001947"/>
    </source>
</evidence>
<dbReference type="InterPro" id="IPR018338">
    <property type="entry name" value="Carbonic_anhydrase_a-class_CS"/>
</dbReference>
<dbReference type="PANTHER" id="PTHR18952:SF265">
    <property type="entry name" value="CARBONIC ANHYDRASE"/>
    <property type="match status" value="1"/>
</dbReference>
<feature type="domain" description="Alpha-carbonic anhydrase" evidence="11">
    <location>
        <begin position="35"/>
        <end position="272"/>
    </location>
</feature>
<organism evidence="12 13">
    <name type="scientific">Aspergillus violaceofuscus (strain CBS 115571)</name>
    <dbReference type="NCBI Taxonomy" id="1450538"/>
    <lineage>
        <taxon>Eukaryota</taxon>
        <taxon>Fungi</taxon>
        <taxon>Dikarya</taxon>
        <taxon>Ascomycota</taxon>
        <taxon>Pezizomycotina</taxon>
        <taxon>Eurotiomycetes</taxon>
        <taxon>Eurotiomycetidae</taxon>
        <taxon>Eurotiales</taxon>
        <taxon>Aspergillaceae</taxon>
        <taxon>Aspergillus</taxon>
    </lineage>
</organism>
<dbReference type="AlphaFoldDB" id="A0A2V5HN74"/>
<accession>A0A2V5HN74</accession>
<evidence type="ECO:0000256" key="6">
    <source>
        <dbReference type="ARBA" id="ARBA00022833"/>
    </source>
</evidence>
<keyword evidence="5 9" id="KW-0479">Metal-binding</keyword>
<protein>
    <recommendedName>
        <fullName evidence="4 9">Carbonic anhydrase</fullName>
        <ecNumber evidence="4 9">4.2.1.1</ecNumber>
    </recommendedName>
</protein>
<dbReference type="PROSITE" id="PS00162">
    <property type="entry name" value="ALPHA_CA_1"/>
    <property type="match status" value="1"/>
</dbReference>
<sequence>MKLLTLLLLAMTASSSCISDTFLFPRAVSNQTTINPFNYTELGGPLNWHRLNKTNVACSQGKHQSPIDILTEEVDYVDSGSLVFDIPAAEEAKLLNLGSGLEVILARGTLTTNKDYQYQLAQFHFHTPSEHRVEQEYYPLEVHFVFKDHETNIAVVAFLFQLSSTDKPVPPFESIFHHLEDIDTPGRSTETGSLDFTYLTALLKSHAIYKYTASLTTPPCTEGVSWYISAKPLPLDVVSFNKIKRILKFNARYTQNAVGEENLLKVAVAVMD</sequence>
<evidence type="ECO:0000256" key="2">
    <source>
        <dbReference type="ARBA" id="ARBA00002904"/>
    </source>
</evidence>
<evidence type="ECO:0000313" key="13">
    <source>
        <dbReference type="Proteomes" id="UP000249829"/>
    </source>
</evidence>
<keyword evidence="13" id="KW-1185">Reference proteome</keyword>
<keyword evidence="6 9" id="KW-0862">Zinc</keyword>
<evidence type="ECO:0000256" key="3">
    <source>
        <dbReference type="ARBA" id="ARBA00010718"/>
    </source>
</evidence>
<proteinExistence type="inferred from homology"/>
<dbReference type="PROSITE" id="PS51257">
    <property type="entry name" value="PROKAR_LIPOPROTEIN"/>
    <property type="match status" value="1"/>
</dbReference>
<evidence type="ECO:0000256" key="7">
    <source>
        <dbReference type="ARBA" id="ARBA00023239"/>
    </source>
</evidence>
<dbReference type="OMA" id="NYPMAKG"/>
<evidence type="ECO:0000313" key="12">
    <source>
        <dbReference type="EMBL" id="PYI23544.1"/>
    </source>
</evidence>
<dbReference type="InterPro" id="IPR036398">
    <property type="entry name" value="CA_dom_sf"/>
</dbReference>
<dbReference type="SUPFAM" id="SSF51069">
    <property type="entry name" value="Carbonic anhydrase"/>
    <property type="match status" value="1"/>
</dbReference>
<name>A0A2V5HN74_ASPV1</name>
<comment type="function">
    <text evidence="2 9">Reversible hydration of carbon dioxide.</text>
</comment>
<dbReference type="Proteomes" id="UP000249829">
    <property type="component" value="Unassembled WGS sequence"/>
</dbReference>
<dbReference type="GO" id="GO:0008270">
    <property type="term" value="F:zinc ion binding"/>
    <property type="evidence" value="ECO:0007669"/>
    <property type="project" value="UniProtKB-UniRule"/>
</dbReference>
<dbReference type="Gene3D" id="3.10.200.10">
    <property type="entry name" value="Alpha carbonic anhydrase"/>
    <property type="match status" value="1"/>
</dbReference>
<dbReference type="PANTHER" id="PTHR18952">
    <property type="entry name" value="CARBONIC ANHYDRASE"/>
    <property type="match status" value="1"/>
</dbReference>
<evidence type="ECO:0000256" key="8">
    <source>
        <dbReference type="ARBA" id="ARBA00048348"/>
    </source>
</evidence>
<comment type="catalytic activity">
    <reaction evidence="8 9">
        <text>hydrogencarbonate + H(+) = CO2 + H2O</text>
        <dbReference type="Rhea" id="RHEA:10748"/>
        <dbReference type="ChEBI" id="CHEBI:15377"/>
        <dbReference type="ChEBI" id="CHEBI:15378"/>
        <dbReference type="ChEBI" id="CHEBI:16526"/>
        <dbReference type="ChEBI" id="CHEBI:17544"/>
        <dbReference type="EC" id="4.2.1.1"/>
    </reaction>
</comment>
<dbReference type="InterPro" id="IPR001148">
    <property type="entry name" value="CA_dom"/>
</dbReference>
<dbReference type="PROSITE" id="PS51144">
    <property type="entry name" value="ALPHA_CA_2"/>
    <property type="match status" value="1"/>
</dbReference>
<evidence type="ECO:0000256" key="4">
    <source>
        <dbReference type="ARBA" id="ARBA00012925"/>
    </source>
</evidence>
<dbReference type="InterPro" id="IPR041891">
    <property type="entry name" value="Alpha_CA_prokaryot-like"/>
</dbReference>
<dbReference type="EC" id="4.2.1.1" evidence="4 9"/>
<dbReference type="STRING" id="1450538.A0A2V5HN74"/>
<dbReference type="Pfam" id="PF00194">
    <property type="entry name" value="Carb_anhydrase"/>
    <property type="match status" value="1"/>
</dbReference>
<evidence type="ECO:0000256" key="10">
    <source>
        <dbReference type="SAM" id="SignalP"/>
    </source>
</evidence>
<gene>
    <name evidence="12" type="ORF">BO99DRAFT_419137</name>
</gene>
<dbReference type="GO" id="GO:0004089">
    <property type="term" value="F:carbonate dehydratase activity"/>
    <property type="evidence" value="ECO:0007669"/>
    <property type="project" value="UniProtKB-UniRule"/>
</dbReference>